<dbReference type="AlphaFoldDB" id="A0A3C1KNC2"/>
<keyword evidence="1 2" id="KW-0808">Transferase</keyword>
<dbReference type="Proteomes" id="UP000259273">
    <property type="component" value="Unassembled WGS sequence"/>
</dbReference>
<dbReference type="Gene3D" id="3.40.50.10540">
    <property type="entry name" value="Crotonobetainyl-coa:carnitine coa-transferase, domain 1"/>
    <property type="match status" value="1"/>
</dbReference>
<dbReference type="InterPro" id="IPR050483">
    <property type="entry name" value="CoA-transferase_III_domain"/>
</dbReference>
<dbReference type="PANTHER" id="PTHR48207:SF4">
    <property type="entry name" value="BLL6097 PROTEIN"/>
    <property type="match status" value="1"/>
</dbReference>
<reference evidence="2 3" key="1">
    <citation type="journal article" date="2018" name="Nat. Biotechnol.">
        <title>A standardized bacterial taxonomy based on genome phylogeny substantially revises the tree of life.</title>
        <authorList>
            <person name="Parks D.H."/>
            <person name="Chuvochina M."/>
            <person name="Waite D.W."/>
            <person name="Rinke C."/>
            <person name="Skarshewski A."/>
            <person name="Chaumeil P.A."/>
            <person name="Hugenholtz P."/>
        </authorList>
    </citation>
    <scope>NUCLEOTIDE SEQUENCE [LARGE SCALE GENOMIC DNA]</scope>
    <source>
        <strain evidence="2">UBA9158</strain>
    </source>
</reference>
<dbReference type="Pfam" id="PF02515">
    <property type="entry name" value="CoA_transf_3"/>
    <property type="match status" value="1"/>
</dbReference>
<accession>A0A3C1KNC2</accession>
<organism evidence="2 3">
    <name type="scientific">Haliea salexigens</name>
    <dbReference type="NCBI Taxonomy" id="287487"/>
    <lineage>
        <taxon>Bacteria</taxon>
        <taxon>Pseudomonadati</taxon>
        <taxon>Pseudomonadota</taxon>
        <taxon>Gammaproteobacteria</taxon>
        <taxon>Cellvibrionales</taxon>
        <taxon>Halieaceae</taxon>
        <taxon>Haliea</taxon>
    </lineage>
</organism>
<evidence type="ECO:0000313" key="3">
    <source>
        <dbReference type="Proteomes" id="UP000259273"/>
    </source>
</evidence>
<sequence>AILRNVRELQHHPQLRANGFFTRLQHAVAGELDYPNFPFQFDGQRFPLRAPAPMLGEHNAQVLGELAGLQPDELEQLQTAGVIGTRPAFVP</sequence>
<evidence type="ECO:0000313" key="2">
    <source>
        <dbReference type="EMBL" id="HAN28210.1"/>
    </source>
</evidence>
<dbReference type="EMBL" id="DMND01000147">
    <property type="protein sequence ID" value="HAN28210.1"/>
    <property type="molecule type" value="Genomic_DNA"/>
</dbReference>
<name>A0A3C1KNC2_9GAMM</name>
<dbReference type="GO" id="GO:0008410">
    <property type="term" value="F:CoA-transferase activity"/>
    <property type="evidence" value="ECO:0007669"/>
    <property type="project" value="TreeGrafter"/>
</dbReference>
<proteinExistence type="predicted"/>
<feature type="non-terminal residue" evidence="2">
    <location>
        <position position="1"/>
    </location>
</feature>
<gene>
    <name evidence="2" type="ORF">DCP75_10915</name>
</gene>
<dbReference type="PANTHER" id="PTHR48207">
    <property type="entry name" value="SUCCINATE--HYDROXYMETHYLGLUTARATE COA-TRANSFERASE"/>
    <property type="match status" value="1"/>
</dbReference>
<protein>
    <submittedName>
        <fullName evidence="2">CoA transferase</fullName>
    </submittedName>
</protein>
<dbReference type="InterPro" id="IPR023606">
    <property type="entry name" value="CoA-Trfase_III_dom_1_sf"/>
</dbReference>
<dbReference type="InterPro" id="IPR003673">
    <property type="entry name" value="CoA-Trfase_fam_III"/>
</dbReference>
<dbReference type="SUPFAM" id="SSF89796">
    <property type="entry name" value="CoA-transferase family III (CaiB/BaiF)"/>
    <property type="match status" value="1"/>
</dbReference>
<evidence type="ECO:0000256" key="1">
    <source>
        <dbReference type="ARBA" id="ARBA00022679"/>
    </source>
</evidence>
<comment type="caution">
    <text evidence="2">The sequence shown here is derived from an EMBL/GenBank/DDBJ whole genome shotgun (WGS) entry which is preliminary data.</text>
</comment>